<gene>
    <name evidence="2" type="ORF">O0S08_30120</name>
</gene>
<accession>A0ABY7GU35</accession>
<dbReference type="EMBL" id="CP114040">
    <property type="protein sequence ID" value="WAS90467.1"/>
    <property type="molecule type" value="Genomic_DNA"/>
</dbReference>
<protein>
    <submittedName>
        <fullName evidence="2">Uncharacterized protein</fullName>
    </submittedName>
</protein>
<proteinExistence type="predicted"/>
<feature type="region of interest" description="Disordered" evidence="1">
    <location>
        <begin position="1"/>
        <end position="51"/>
    </location>
</feature>
<feature type="compositionally biased region" description="Basic and acidic residues" evidence="1">
    <location>
        <begin position="1"/>
        <end position="11"/>
    </location>
</feature>
<organism evidence="2 3">
    <name type="scientific">Nannocystis punicea</name>
    <dbReference type="NCBI Taxonomy" id="2995304"/>
    <lineage>
        <taxon>Bacteria</taxon>
        <taxon>Pseudomonadati</taxon>
        <taxon>Myxococcota</taxon>
        <taxon>Polyangia</taxon>
        <taxon>Nannocystales</taxon>
        <taxon>Nannocystaceae</taxon>
        <taxon>Nannocystis</taxon>
    </lineage>
</organism>
<evidence type="ECO:0000313" key="2">
    <source>
        <dbReference type="EMBL" id="WAS90467.1"/>
    </source>
</evidence>
<dbReference type="RefSeq" id="WP_269032794.1">
    <property type="nucleotide sequence ID" value="NZ_CP114040.1"/>
</dbReference>
<evidence type="ECO:0000256" key="1">
    <source>
        <dbReference type="SAM" id="MobiDB-lite"/>
    </source>
</evidence>
<reference evidence="2" key="1">
    <citation type="submission" date="2022-11" db="EMBL/GenBank/DDBJ databases">
        <title>Minimal conservation of predation-associated metabolite biosynthetic gene clusters underscores biosynthetic potential of Myxococcota including descriptions for ten novel species: Archangium lansinium sp. nov., Myxococcus landrumus sp. nov., Nannocystis bai.</title>
        <authorList>
            <person name="Ahearne A."/>
            <person name="Stevens C."/>
            <person name="Dowd S."/>
        </authorList>
    </citation>
    <scope>NUCLEOTIDE SEQUENCE</scope>
    <source>
        <strain evidence="2">Fl3</strain>
    </source>
</reference>
<name>A0ABY7GU35_9BACT</name>
<evidence type="ECO:0000313" key="3">
    <source>
        <dbReference type="Proteomes" id="UP001164459"/>
    </source>
</evidence>
<sequence>MSTDATGRDVETETCTSPTSIIGDGSIKISTSTGTALPSSSPAPPELEPSPWLALPPAVLPPGSVSGALGSGGASLVVSFVELLEVLRSGGASSERPYHAGAWKEHAASTRMAHKISSTWRISMASASLARNNKPVYPVARVAMA</sequence>
<dbReference type="Proteomes" id="UP001164459">
    <property type="component" value="Chromosome"/>
</dbReference>
<keyword evidence="3" id="KW-1185">Reference proteome</keyword>